<dbReference type="EMBL" id="DSUJ01000008">
    <property type="protein sequence ID" value="HFI90848.1"/>
    <property type="molecule type" value="Genomic_DNA"/>
</dbReference>
<name>A0A7V2ZJ97_9BACT</name>
<dbReference type="PANTHER" id="PTHR13174">
    <property type="entry name" value="D-GLUCURONYL C5-EPIMERASE"/>
    <property type="match status" value="1"/>
</dbReference>
<protein>
    <recommendedName>
        <fullName evidence="1">D-glucuronyl C5-epimerase C-terminal domain-containing protein</fullName>
    </recommendedName>
</protein>
<dbReference type="InterPro" id="IPR039721">
    <property type="entry name" value="C5-epimerase"/>
</dbReference>
<evidence type="ECO:0000313" key="2">
    <source>
        <dbReference type="EMBL" id="HFI90848.1"/>
    </source>
</evidence>
<gene>
    <name evidence="2" type="ORF">ENS31_04855</name>
</gene>
<dbReference type="GO" id="GO:0047464">
    <property type="term" value="F:heparosan-N-sulfate-glucuronate 5-epimerase activity"/>
    <property type="evidence" value="ECO:0007669"/>
    <property type="project" value="InterPro"/>
</dbReference>
<reference evidence="2" key="1">
    <citation type="journal article" date="2020" name="mSystems">
        <title>Genome- and Community-Level Interaction Insights into Carbon Utilization and Element Cycling Functions of Hydrothermarchaeota in Hydrothermal Sediment.</title>
        <authorList>
            <person name="Zhou Z."/>
            <person name="Liu Y."/>
            <person name="Xu W."/>
            <person name="Pan J."/>
            <person name="Luo Z.H."/>
            <person name="Li M."/>
        </authorList>
    </citation>
    <scope>NUCLEOTIDE SEQUENCE [LARGE SCALE GENOMIC DNA]</scope>
    <source>
        <strain evidence="2">SpSt-479</strain>
    </source>
</reference>
<dbReference type="PANTHER" id="PTHR13174:SF3">
    <property type="entry name" value="D-GLUCURONYL C5-EPIMERASE"/>
    <property type="match status" value="1"/>
</dbReference>
<proteinExistence type="predicted"/>
<dbReference type="Pfam" id="PF06662">
    <property type="entry name" value="C5-epim_C"/>
    <property type="match status" value="1"/>
</dbReference>
<dbReference type="AlphaFoldDB" id="A0A7V2ZJ97"/>
<comment type="caution">
    <text evidence="2">The sequence shown here is derived from an EMBL/GenBank/DDBJ whole genome shotgun (WGS) entry which is preliminary data.</text>
</comment>
<accession>A0A7V2ZJ97</accession>
<dbReference type="GO" id="GO:0015012">
    <property type="term" value="P:heparan sulfate proteoglycan biosynthetic process"/>
    <property type="evidence" value="ECO:0007669"/>
    <property type="project" value="InterPro"/>
</dbReference>
<sequence length="320" mass="38230">MSLYHYLNKVIVFIKPDNASYWHTITRCTISNKPESIGRYYLNFESKLAYPEKFDDDGIPLWKTNNEPYFHHPIVICQYALGIFEHLYQKNYSDDELHRKFLRQADWLKNNFHEIRCGKVWYIYYDIPLYGINKPWYSALAQGEAVSVLTRAFLLTKNESYINLAEDAIKPFFIDVKEGGLVNYFNSIPIYEEYPSMIRTVGVLNGFMFSLFGLYDLYLISKSENADDLFRRGIDSIKKLLPYYDTGYWARYFLYDYPKRYIASYTYISIMYEQLKVLYHITGEKIFSDYSDKWKSYTEKKINRLRALSEKIFYANTINK</sequence>
<feature type="domain" description="D-glucuronyl C5-epimerase C-terminal" evidence="1">
    <location>
        <begin position="120"/>
        <end position="296"/>
    </location>
</feature>
<evidence type="ECO:0000259" key="1">
    <source>
        <dbReference type="Pfam" id="PF06662"/>
    </source>
</evidence>
<organism evidence="2">
    <name type="scientific">Ignavibacterium album</name>
    <dbReference type="NCBI Taxonomy" id="591197"/>
    <lineage>
        <taxon>Bacteria</taxon>
        <taxon>Pseudomonadati</taxon>
        <taxon>Ignavibacteriota</taxon>
        <taxon>Ignavibacteria</taxon>
        <taxon>Ignavibacteriales</taxon>
        <taxon>Ignavibacteriaceae</taxon>
        <taxon>Ignavibacterium</taxon>
    </lineage>
</organism>
<dbReference type="InterPro" id="IPR010598">
    <property type="entry name" value="C5-epim_C"/>
</dbReference>